<evidence type="ECO:0000259" key="8">
    <source>
        <dbReference type="Pfam" id="PF01761"/>
    </source>
</evidence>
<keyword evidence="7" id="KW-1133">Transmembrane helix</keyword>
<gene>
    <name evidence="10" type="ORF">RHSIM_Rhsim07G0143100</name>
</gene>
<dbReference type="PANTHER" id="PTHR43622:SF7">
    <property type="entry name" value="3-DEHYDROQUINATE SYNTHASE, CHLOROPLASTIC"/>
    <property type="match status" value="1"/>
</dbReference>
<evidence type="ECO:0000256" key="6">
    <source>
        <dbReference type="SAM" id="MobiDB-lite"/>
    </source>
</evidence>
<dbReference type="Gene3D" id="1.20.1090.10">
    <property type="entry name" value="Dehydroquinate synthase-like - alpha domain"/>
    <property type="match status" value="1"/>
</dbReference>
<evidence type="ECO:0000256" key="3">
    <source>
        <dbReference type="ARBA" id="ARBA00023027"/>
    </source>
</evidence>
<dbReference type="Proteomes" id="UP000626092">
    <property type="component" value="Unassembled WGS sequence"/>
</dbReference>
<keyword evidence="2" id="KW-0028">Amino-acid biosynthesis</keyword>
<keyword evidence="5" id="KW-0456">Lyase</keyword>
<name>A0A834GM52_RHOSS</name>
<reference evidence="10" key="1">
    <citation type="submission" date="2019-11" db="EMBL/GenBank/DDBJ databases">
        <authorList>
            <person name="Liu Y."/>
            <person name="Hou J."/>
            <person name="Li T.-Q."/>
            <person name="Guan C.-H."/>
            <person name="Wu X."/>
            <person name="Wu H.-Z."/>
            <person name="Ling F."/>
            <person name="Zhang R."/>
            <person name="Shi X.-G."/>
            <person name="Ren J.-P."/>
            <person name="Chen E.-F."/>
            <person name="Sun J.-M."/>
        </authorList>
    </citation>
    <scope>NUCLEOTIDE SEQUENCE</scope>
    <source>
        <strain evidence="10">Adult_tree_wgs_1</strain>
        <tissue evidence="10">Leaves</tissue>
    </source>
</reference>
<keyword evidence="11" id="KW-1185">Reference proteome</keyword>
<proteinExistence type="predicted"/>
<evidence type="ECO:0000256" key="7">
    <source>
        <dbReference type="SAM" id="Phobius"/>
    </source>
</evidence>
<dbReference type="AlphaFoldDB" id="A0A834GM52"/>
<dbReference type="OrthoDB" id="1705211at2759"/>
<dbReference type="InterPro" id="IPR030960">
    <property type="entry name" value="DHQS/DOIS_N"/>
</dbReference>
<feature type="domain" description="3-dehydroquinate synthase C-terminal" evidence="9">
    <location>
        <begin position="68"/>
        <end position="152"/>
    </location>
</feature>
<dbReference type="Gene3D" id="3.40.50.1970">
    <property type="match status" value="1"/>
</dbReference>
<evidence type="ECO:0000313" key="11">
    <source>
        <dbReference type="Proteomes" id="UP000626092"/>
    </source>
</evidence>
<keyword evidence="4" id="KW-0057">Aromatic amino acid biosynthesis</keyword>
<dbReference type="GO" id="GO:0009073">
    <property type="term" value="P:aromatic amino acid family biosynthetic process"/>
    <property type="evidence" value="ECO:0007669"/>
    <property type="project" value="UniProtKB-KW"/>
</dbReference>
<evidence type="ECO:0008006" key="12">
    <source>
        <dbReference type="Google" id="ProtNLM"/>
    </source>
</evidence>
<dbReference type="GO" id="GO:0003856">
    <property type="term" value="F:3-dehydroquinate synthase activity"/>
    <property type="evidence" value="ECO:0007669"/>
    <property type="project" value="TreeGrafter"/>
</dbReference>
<dbReference type="PANTHER" id="PTHR43622">
    <property type="entry name" value="3-DEHYDROQUINATE SYNTHASE"/>
    <property type="match status" value="1"/>
</dbReference>
<comment type="caution">
    <text evidence="10">The sequence shown here is derived from an EMBL/GenBank/DDBJ whole genome shotgun (WGS) entry which is preliminary data.</text>
</comment>
<evidence type="ECO:0000256" key="5">
    <source>
        <dbReference type="ARBA" id="ARBA00023239"/>
    </source>
</evidence>
<evidence type="ECO:0000313" key="10">
    <source>
        <dbReference type="EMBL" id="KAF7138268.1"/>
    </source>
</evidence>
<organism evidence="10 11">
    <name type="scientific">Rhododendron simsii</name>
    <name type="common">Sims's rhododendron</name>
    <dbReference type="NCBI Taxonomy" id="118357"/>
    <lineage>
        <taxon>Eukaryota</taxon>
        <taxon>Viridiplantae</taxon>
        <taxon>Streptophyta</taxon>
        <taxon>Embryophyta</taxon>
        <taxon>Tracheophyta</taxon>
        <taxon>Spermatophyta</taxon>
        <taxon>Magnoliopsida</taxon>
        <taxon>eudicotyledons</taxon>
        <taxon>Gunneridae</taxon>
        <taxon>Pentapetalae</taxon>
        <taxon>asterids</taxon>
        <taxon>Ericales</taxon>
        <taxon>Ericaceae</taxon>
        <taxon>Ericoideae</taxon>
        <taxon>Rhodoreae</taxon>
        <taxon>Rhododendron</taxon>
    </lineage>
</organism>
<comment type="cofactor">
    <cofactor evidence="1">
        <name>NAD(+)</name>
        <dbReference type="ChEBI" id="CHEBI:57540"/>
    </cofactor>
</comment>
<feature type="transmembrane region" description="Helical" evidence="7">
    <location>
        <begin position="20"/>
        <end position="42"/>
    </location>
</feature>
<dbReference type="Pfam" id="PF01761">
    <property type="entry name" value="DHQ_synthase"/>
    <property type="match status" value="1"/>
</dbReference>
<dbReference type="GO" id="GO:0008652">
    <property type="term" value="P:amino acid biosynthetic process"/>
    <property type="evidence" value="ECO:0007669"/>
    <property type="project" value="UniProtKB-KW"/>
</dbReference>
<sequence>MKVFDKAIESRLDRQRTFIAFGGGVIGVMCRYVAASFLRGFYVIQIPTTVMEQVDYLVGGKSRELASGFAEVIKYGLIRDVEFFEWQEKNMKAYPRTCVAPIYIDSVVSAWGVGALAYAIKRSCENKAEVVFLDEKESGLRATLNLGHTFGHNPLTKRHTPPKLCERKEE</sequence>
<dbReference type="EMBL" id="WJXA01000007">
    <property type="protein sequence ID" value="KAF7138268.1"/>
    <property type="molecule type" value="Genomic_DNA"/>
</dbReference>
<dbReference type="InterPro" id="IPR056179">
    <property type="entry name" value="DHQS_C"/>
</dbReference>
<feature type="domain" description="3-dehydroquinate synthase N-terminal" evidence="8">
    <location>
        <begin position="2"/>
        <end position="62"/>
    </location>
</feature>
<evidence type="ECO:0000256" key="2">
    <source>
        <dbReference type="ARBA" id="ARBA00022605"/>
    </source>
</evidence>
<evidence type="ECO:0000256" key="1">
    <source>
        <dbReference type="ARBA" id="ARBA00001911"/>
    </source>
</evidence>
<keyword evidence="3" id="KW-0520">NAD</keyword>
<keyword evidence="7" id="KW-0472">Membrane</keyword>
<accession>A0A834GM52</accession>
<dbReference type="SUPFAM" id="SSF56796">
    <property type="entry name" value="Dehydroquinate synthase-like"/>
    <property type="match status" value="1"/>
</dbReference>
<feature type="region of interest" description="Disordered" evidence="6">
    <location>
        <begin position="151"/>
        <end position="170"/>
    </location>
</feature>
<dbReference type="Pfam" id="PF24621">
    <property type="entry name" value="DHQS_C"/>
    <property type="match status" value="1"/>
</dbReference>
<dbReference type="InterPro" id="IPR050071">
    <property type="entry name" value="Dehydroquinate_synthase"/>
</dbReference>
<protein>
    <recommendedName>
        <fullName evidence="12">3-dehydroquinate synthase domain-containing protein</fullName>
    </recommendedName>
</protein>
<evidence type="ECO:0000256" key="4">
    <source>
        <dbReference type="ARBA" id="ARBA00023141"/>
    </source>
</evidence>
<evidence type="ECO:0000259" key="9">
    <source>
        <dbReference type="Pfam" id="PF24621"/>
    </source>
</evidence>
<keyword evidence="7" id="KW-0812">Transmembrane</keyword>